<dbReference type="SMART" id="SM00507">
    <property type="entry name" value="HNHc"/>
    <property type="match status" value="1"/>
</dbReference>
<feature type="region of interest" description="Disordered" evidence="2">
    <location>
        <begin position="1"/>
        <end position="30"/>
    </location>
</feature>
<keyword evidence="4" id="KW-0255">Endonuclease</keyword>
<comment type="caution">
    <text evidence="4">The sequence shown here is derived from an EMBL/GenBank/DDBJ whole genome shotgun (WGS) entry which is preliminary data.</text>
</comment>
<keyword evidence="5" id="KW-1185">Reference proteome</keyword>
<evidence type="ECO:0000256" key="2">
    <source>
        <dbReference type="SAM" id="MobiDB-lite"/>
    </source>
</evidence>
<evidence type="ECO:0000313" key="4">
    <source>
        <dbReference type="EMBL" id="MCC3267338.1"/>
    </source>
</evidence>
<evidence type="ECO:0000313" key="5">
    <source>
        <dbReference type="Proteomes" id="UP001139168"/>
    </source>
</evidence>
<keyword evidence="4" id="KW-0378">Hydrolase</keyword>
<name>A0ABS8GMC3_9MICC</name>
<accession>A0ABS8GMC3</accession>
<keyword evidence="4" id="KW-0540">Nuclease</keyword>
<dbReference type="InterPro" id="IPR003870">
    <property type="entry name" value="DUF222"/>
</dbReference>
<evidence type="ECO:0000256" key="1">
    <source>
        <dbReference type="ARBA" id="ARBA00023450"/>
    </source>
</evidence>
<dbReference type="InterPro" id="IPR003615">
    <property type="entry name" value="HNH_nuc"/>
</dbReference>
<organism evidence="4 5">
    <name type="scientific">Arthrobacter gengyunqii</name>
    <dbReference type="NCBI Taxonomy" id="2886940"/>
    <lineage>
        <taxon>Bacteria</taxon>
        <taxon>Bacillati</taxon>
        <taxon>Actinomycetota</taxon>
        <taxon>Actinomycetes</taxon>
        <taxon>Micrococcales</taxon>
        <taxon>Micrococcaceae</taxon>
        <taxon>Arthrobacter</taxon>
    </lineage>
</organism>
<dbReference type="Proteomes" id="UP001139168">
    <property type="component" value="Unassembled WGS sequence"/>
</dbReference>
<sequence>MYEELSGRENHGDVRISRNADPDPSMAGPDVSLIQHWTAALAGMACSVLPDVSSPPKSSSLPESSSLPGAAAGFETPVPAAPGAQEVLAAPAALIDQIRALEELKAAASAAQARATAVFDAITRRTQAAAGARAEDLGKGVGAQIGFARRESPHRGNRLLGLARILTREMPHTLYALTTGTISEWRATLLVRETACLTREDRQRVDELVAGNLSALEQLGDRQLIARIKTLAYTLDPHSVVNRTAKATSERFVSCRQAPDTMTYVTALLPVAQGVGVYAALTREADRLRAAGDPRTKGQIMADTFVERTTGQARAEDVRIEVQLIMTDQTLLAGSAEPAVLPGYGMIPAQTARNLVRGGPDTQCTPGPDIQPDKTVHTWLRRLYTKPSTGQLVGMDSRARLVPSGLARFIAVRDQVCRMPWCGAPIRNYDHIRPFHEAGPTTADNLQGLCEACNQAKEAPGWKATVVTEPPIQPHALEPRTLQPHTVETRTPTGHAYRSTAPAPPGTARWLVRWPGRSVSEPLPLPLLVSLVSKPVRVRKPVRLGVCQPRLPVVGVGWQARYGSRLDELIRDGRS</sequence>
<feature type="region of interest" description="Disordered" evidence="2">
    <location>
        <begin position="52"/>
        <end position="78"/>
    </location>
</feature>
<dbReference type="Gene3D" id="1.10.30.50">
    <property type="match status" value="1"/>
</dbReference>
<comment type="similarity">
    <text evidence="1">Belongs to the Rv1128c/1148c/1588c/1702c/1945/3466 family.</text>
</comment>
<reference evidence="4" key="1">
    <citation type="submission" date="2021-10" db="EMBL/GenBank/DDBJ databases">
        <title>Novel species in genus Arthrobacter.</title>
        <authorList>
            <person name="Liu Y."/>
        </authorList>
    </citation>
    <scope>NUCLEOTIDE SEQUENCE</scope>
    <source>
        <strain evidence="4">Zg-Y786</strain>
    </source>
</reference>
<dbReference type="RefSeq" id="WP_227892288.1">
    <property type="nucleotide sequence ID" value="NZ_JAJFZQ010000009.1"/>
</dbReference>
<dbReference type="Pfam" id="PF01844">
    <property type="entry name" value="HNH"/>
    <property type="match status" value="1"/>
</dbReference>
<gene>
    <name evidence="4" type="ORF">LJ752_14965</name>
</gene>
<dbReference type="CDD" id="cd00085">
    <property type="entry name" value="HNHc"/>
    <property type="match status" value="1"/>
</dbReference>
<proteinExistence type="inferred from homology"/>
<dbReference type="EMBL" id="JAJFZQ010000009">
    <property type="protein sequence ID" value="MCC3267338.1"/>
    <property type="molecule type" value="Genomic_DNA"/>
</dbReference>
<evidence type="ECO:0000259" key="3">
    <source>
        <dbReference type="SMART" id="SM00507"/>
    </source>
</evidence>
<dbReference type="InterPro" id="IPR002711">
    <property type="entry name" value="HNH"/>
</dbReference>
<feature type="compositionally biased region" description="Low complexity" evidence="2">
    <location>
        <begin position="52"/>
        <end position="68"/>
    </location>
</feature>
<protein>
    <submittedName>
        <fullName evidence="4">HNH endonuclease</fullName>
    </submittedName>
</protein>
<dbReference type="GO" id="GO:0004519">
    <property type="term" value="F:endonuclease activity"/>
    <property type="evidence" value="ECO:0007669"/>
    <property type="project" value="UniProtKB-KW"/>
</dbReference>
<feature type="domain" description="HNH nuclease" evidence="3">
    <location>
        <begin position="405"/>
        <end position="455"/>
    </location>
</feature>
<dbReference type="Pfam" id="PF02720">
    <property type="entry name" value="DUF222"/>
    <property type="match status" value="1"/>
</dbReference>
<feature type="compositionally biased region" description="Basic and acidic residues" evidence="2">
    <location>
        <begin position="1"/>
        <end position="21"/>
    </location>
</feature>